<dbReference type="Gene3D" id="3.40.309.10">
    <property type="entry name" value="Aldehyde Dehydrogenase, Chain A, domain 2"/>
    <property type="match status" value="1"/>
</dbReference>
<dbReference type="EMBL" id="JBAMYC010000036">
    <property type="protein sequence ID" value="MEI1253012.1"/>
    <property type="molecule type" value="Genomic_DNA"/>
</dbReference>
<dbReference type="InterPro" id="IPR016162">
    <property type="entry name" value="Ald_DH_N"/>
</dbReference>
<dbReference type="Gene3D" id="3.40.605.10">
    <property type="entry name" value="Aldehyde Dehydrogenase, Chain A, domain 1"/>
    <property type="match status" value="1"/>
</dbReference>
<organism evidence="4 5">
    <name type="scientific">Rhizobium aouanii</name>
    <dbReference type="NCBI Taxonomy" id="3118145"/>
    <lineage>
        <taxon>Bacteria</taxon>
        <taxon>Pseudomonadati</taxon>
        <taxon>Pseudomonadota</taxon>
        <taxon>Alphaproteobacteria</taxon>
        <taxon>Hyphomicrobiales</taxon>
        <taxon>Rhizobiaceae</taxon>
        <taxon>Rhizobium/Agrobacterium group</taxon>
        <taxon>Rhizobium</taxon>
    </lineage>
</organism>
<dbReference type="InterPro" id="IPR050740">
    <property type="entry name" value="Aldehyde_DH_Superfamily"/>
</dbReference>
<evidence type="ECO:0000256" key="2">
    <source>
        <dbReference type="ARBA" id="ARBA00023002"/>
    </source>
</evidence>
<proteinExistence type="inferred from homology"/>
<evidence type="ECO:0000259" key="3">
    <source>
        <dbReference type="Pfam" id="PF00171"/>
    </source>
</evidence>
<dbReference type="InterPro" id="IPR016161">
    <property type="entry name" value="Ald_DH/histidinol_DH"/>
</dbReference>
<dbReference type="Proteomes" id="UP001531129">
    <property type="component" value="Unassembled WGS sequence"/>
</dbReference>
<keyword evidence="5" id="KW-1185">Reference proteome</keyword>
<evidence type="ECO:0000256" key="1">
    <source>
        <dbReference type="ARBA" id="ARBA00009986"/>
    </source>
</evidence>
<dbReference type="Pfam" id="PF00171">
    <property type="entry name" value="Aldedh"/>
    <property type="match status" value="1"/>
</dbReference>
<dbReference type="PANTHER" id="PTHR43353">
    <property type="entry name" value="SUCCINATE-SEMIALDEHYDE DEHYDROGENASE, MITOCHONDRIAL"/>
    <property type="match status" value="1"/>
</dbReference>
<evidence type="ECO:0000313" key="4">
    <source>
        <dbReference type="EMBL" id="MEI1253012.1"/>
    </source>
</evidence>
<sequence length="120" mass="12831">MTKPPLVAGAMIVVAQKAGLPDGVLNLIFSSEGDAVGHELCTNPKVRRISFTGSTDGGRLLMLQCSDQIKKISFELGGTAPFIVFDDADIDAAVDGAIQATQWRPDLRFGQPHLCPIRHS</sequence>
<dbReference type="InterPro" id="IPR016163">
    <property type="entry name" value="Ald_DH_C"/>
</dbReference>
<dbReference type="PANTHER" id="PTHR43353:SF5">
    <property type="entry name" value="SUCCINATE-SEMIALDEHYDE DEHYDROGENASE, MITOCHONDRIAL"/>
    <property type="match status" value="1"/>
</dbReference>
<evidence type="ECO:0000313" key="5">
    <source>
        <dbReference type="Proteomes" id="UP001531129"/>
    </source>
</evidence>
<dbReference type="InterPro" id="IPR015590">
    <property type="entry name" value="Aldehyde_DH_dom"/>
</dbReference>
<feature type="domain" description="Aldehyde dehydrogenase" evidence="3">
    <location>
        <begin position="4"/>
        <end position="101"/>
    </location>
</feature>
<comment type="caution">
    <text evidence="4">The sequence shown here is derived from an EMBL/GenBank/DDBJ whole genome shotgun (WGS) entry which is preliminary data.</text>
</comment>
<name>A0ABU8CXM2_9HYPH</name>
<comment type="similarity">
    <text evidence="1">Belongs to the aldehyde dehydrogenase family.</text>
</comment>
<accession>A0ABU8CXM2</accession>
<protein>
    <submittedName>
        <fullName evidence="4">Aldehyde dehydrogenase family protein</fullName>
    </submittedName>
</protein>
<reference evidence="4 5" key="1">
    <citation type="submission" date="2024-01" db="EMBL/GenBank/DDBJ databases">
        <title>Draft genome sequences of three bacterial strains isolated from Acacia saligna represent a potential new species within the genus Rhizobium.</title>
        <authorList>
            <person name="Tambong J.T."/>
            <person name="Mnasri B."/>
        </authorList>
    </citation>
    <scope>NUCLEOTIDE SEQUENCE [LARGE SCALE GENOMIC DNA]</scope>
    <source>
        <strain evidence="4 5">1AS12I</strain>
    </source>
</reference>
<dbReference type="SUPFAM" id="SSF53720">
    <property type="entry name" value="ALDH-like"/>
    <property type="match status" value="1"/>
</dbReference>
<keyword evidence="2" id="KW-0560">Oxidoreductase</keyword>
<gene>
    <name evidence="4" type="ORF">V8Q02_34240</name>
</gene>